<dbReference type="PATRIC" id="fig|1304275.5.peg.313"/>
<evidence type="ECO:0000256" key="1">
    <source>
        <dbReference type="ARBA" id="ARBA00009199"/>
    </source>
</evidence>
<evidence type="ECO:0000313" key="3">
    <source>
        <dbReference type="EMBL" id="KEZ79391.1"/>
    </source>
</evidence>
<reference evidence="3 4" key="1">
    <citation type="submission" date="2013-03" db="EMBL/GenBank/DDBJ databases">
        <title>Salinisphaera hydrothermalis C41B8 Genome Sequencing.</title>
        <authorList>
            <person name="Li C."/>
            <person name="Lai Q."/>
            <person name="Shao Z."/>
        </authorList>
    </citation>
    <scope>NUCLEOTIDE SEQUENCE [LARGE SCALE GENOMIC DNA]</scope>
    <source>
        <strain evidence="3 4">C41B8</strain>
    </source>
</reference>
<dbReference type="InterPro" id="IPR036928">
    <property type="entry name" value="AS_sf"/>
</dbReference>
<dbReference type="PANTHER" id="PTHR11895">
    <property type="entry name" value="TRANSAMIDASE"/>
    <property type="match status" value="1"/>
</dbReference>
<dbReference type="AlphaFoldDB" id="A0A084IRQ7"/>
<dbReference type="Proteomes" id="UP000028302">
    <property type="component" value="Unassembled WGS sequence"/>
</dbReference>
<protein>
    <submittedName>
        <fullName evidence="3">Amidase</fullName>
    </submittedName>
</protein>
<keyword evidence="4" id="KW-1185">Reference proteome</keyword>
<dbReference type="NCBIfam" id="NF004815">
    <property type="entry name" value="PRK06169.1"/>
    <property type="match status" value="1"/>
</dbReference>
<dbReference type="Gene3D" id="3.90.1300.10">
    <property type="entry name" value="Amidase signature (AS) domain"/>
    <property type="match status" value="1"/>
</dbReference>
<dbReference type="PANTHER" id="PTHR11895:SF7">
    <property type="entry name" value="GLUTAMYL-TRNA(GLN) AMIDOTRANSFERASE SUBUNIT A, MITOCHONDRIAL"/>
    <property type="match status" value="1"/>
</dbReference>
<feature type="domain" description="Amidase" evidence="2">
    <location>
        <begin position="28"/>
        <end position="447"/>
    </location>
</feature>
<organism evidence="3 4">
    <name type="scientific">Salinisphaera hydrothermalis (strain C41B8)</name>
    <dbReference type="NCBI Taxonomy" id="1304275"/>
    <lineage>
        <taxon>Bacteria</taxon>
        <taxon>Pseudomonadati</taxon>
        <taxon>Pseudomonadota</taxon>
        <taxon>Gammaproteobacteria</taxon>
        <taxon>Salinisphaerales</taxon>
        <taxon>Salinisphaeraceae</taxon>
        <taxon>Salinisphaera</taxon>
    </lineage>
</organism>
<dbReference type="eggNOG" id="COG0154">
    <property type="taxonomic scope" value="Bacteria"/>
</dbReference>
<evidence type="ECO:0000259" key="2">
    <source>
        <dbReference type="Pfam" id="PF01425"/>
    </source>
</evidence>
<accession>A0A084IRQ7</accession>
<dbReference type="InterPro" id="IPR000120">
    <property type="entry name" value="Amidase"/>
</dbReference>
<comment type="similarity">
    <text evidence="1">Belongs to the amidase family.</text>
</comment>
<dbReference type="EMBL" id="APNK01000001">
    <property type="protein sequence ID" value="KEZ79391.1"/>
    <property type="molecule type" value="Genomic_DNA"/>
</dbReference>
<evidence type="ECO:0000313" key="4">
    <source>
        <dbReference type="Proteomes" id="UP000028302"/>
    </source>
</evidence>
<gene>
    <name evidence="3" type="ORF">C41B8_01540</name>
</gene>
<name>A0A084IRQ7_SALHC</name>
<proteinExistence type="inferred from homology"/>
<dbReference type="SUPFAM" id="SSF75304">
    <property type="entry name" value="Amidase signature (AS) enzymes"/>
    <property type="match status" value="1"/>
</dbReference>
<dbReference type="RefSeq" id="WP_037333007.1">
    <property type="nucleotide sequence ID" value="NZ_APNK01000001.1"/>
</dbReference>
<dbReference type="Pfam" id="PF01425">
    <property type="entry name" value="Amidase"/>
    <property type="match status" value="1"/>
</dbReference>
<dbReference type="GO" id="GO:0003824">
    <property type="term" value="F:catalytic activity"/>
    <property type="evidence" value="ECO:0007669"/>
    <property type="project" value="InterPro"/>
</dbReference>
<sequence>MSESNDLGQLGAHELRALYARGEASPVEATEAALARIDCFNTTVNAYCHIDRDGAMRAARESAERWARGEPLSPVDGVPSSIKDLAEVTGMPARAGSLTTSDELCDYDSPPADFMRHAGAVILGKTNTPEFGWKGVTDNRVFGATGNAWNSEKTSGGSSGGAASAAALNMGVLHQGSDSGGSIRIPAGFSGVFGFKPTFGWTPQWPPSKSALLASIGPLTRSPRDAATMLNIIGRHHPDDAYSRGRQPADWGEQIEPTLAGVRIAYSRTLGFADVDPQIAGVIDTVARRLEALGAEIVDADPGIEEPIDIYRKYWFTGARQIWENLDEAGRDQLDPGLAENARRAEAWSSVDLYQAIDGRVRLNAHMARFFEGYDLLLTPTLPLEAFAVNHQVPPDSDMHDWQEWANFSYPFNLTGQPGASVPCGFTDNGLPIGFQLVARRYDDVRVMNACQAYMDAHPAVFPDQPNAAAPAAGVLS</sequence>
<comment type="caution">
    <text evidence="3">The sequence shown here is derived from an EMBL/GenBank/DDBJ whole genome shotgun (WGS) entry which is preliminary data.</text>
</comment>
<dbReference type="InterPro" id="IPR023631">
    <property type="entry name" value="Amidase_dom"/>
</dbReference>
<dbReference type="OrthoDB" id="8872210at2"/>
<dbReference type="STRING" id="1304275.C41B8_01540"/>